<keyword evidence="2" id="KW-0808">Transferase</keyword>
<sequence>MADASSIGGDARSDPHARSWQEAENDLLKYVTFLTQVPEIVLDDELNPVRNLPLLSDEPNSSFSVRQNILKGEAGQSQVLKVFKRSLSSKGVASPNDPPLGDLQKQINFLSCSAVVSHENLTTLERITWGVHSHEPLEIRPILVMERAMFGNLDEFQDCVKDVSWTTRKALCYDICSGLEFLHAHGIAHGDLNPSHVLISRHGEREYLAKLTGFSKSVVISSSNRPRKVSVRPYSEPWCALETRREELRTDWIFLADIFPLGLLMWKIFVHKDPFSAFDLT</sequence>
<keyword evidence="3" id="KW-1185">Reference proteome</keyword>
<evidence type="ECO:0000259" key="1">
    <source>
        <dbReference type="PROSITE" id="PS50011"/>
    </source>
</evidence>
<keyword evidence="2" id="KW-0418">Kinase</keyword>
<protein>
    <submittedName>
        <fullName evidence="2">Kinase-like domain-containing protein</fullName>
    </submittedName>
</protein>
<dbReference type="InterPro" id="IPR051681">
    <property type="entry name" value="Ser/Thr_Kinases-Pseudokinases"/>
</dbReference>
<dbReference type="EMBL" id="MU001670">
    <property type="protein sequence ID" value="KAF2461818.1"/>
    <property type="molecule type" value="Genomic_DNA"/>
</dbReference>
<dbReference type="PANTHER" id="PTHR44329">
    <property type="entry name" value="SERINE/THREONINE-PROTEIN KINASE TNNI3K-RELATED"/>
    <property type="match status" value="1"/>
</dbReference>
<gene>
    <name evidence="2" type="ORF">BDY21DRAFT_1514</name>
</gene>
<evidence type="ECO:0000313" key="3">
    <source>
        <dbReference type="Proteomes" id="UP000799766"/>
    </source>
</evidence>
<feature type="domain" description="Protein kinase" evidence="1">
    <location>
        <begin position="63"/>
        <end position="281"/>
    </location>
</feature>
<dbReference type="GO" id="GO:0005524">
    <property type="term" value="F:ATP binding"/>
    <property type="evidence" value="ECO:0007669"/>
    <property type="project" value="InterPro"/>
</dbReference>
<dbReference type="InterPro" id="IPR000719">
    <property type="entry name" value="Prot_kinase_dom"/>
</dbReference>
<proteinExistence type="predicted"/>
<name>A0A6A6PCY8_9PEZI</name>
<dbReference type="Proteomes" id="UP000799766">
    <property type="component" value="Unassembled WGS sequence"/>
</dbReference>
<dbReference type="GO" id="GO:0004674">
    <property type="term" value="F:protein serine/threonine kinase activity"/>
    <property type="evidence" value="ECO:0007669"/>
    <property type="project" value="TreeGrafter"/>
</dbReference>
<dbReference type="OrthoDB" id="626167at2759"/>
<organism evidence="2 3">
    <name type="scientific">Lineolata rhizophorae</name>
    <dbReference type="NCBI Taxonomy" id="578093"/>
    <lineage>
        <taxon>Eukaryota</taxon>
        <taxon>Fungi</taxon>
        <taxon>Dikarya</taxon>
        <taxon>Ascomycota</taxon>
        <taxon>Pezizomycotina</taxon>
        <taxon>Dothideomycetes</taxon>
        <taxon>Dothideomycetes incertae sedis</taxon>
        <taxon>Lineolatales</taxon>
        <taxon>Lineolataceae</taxon>
        <taxon>Lineolata</taxon>
    </lineage>
</organism>
<dbReference type="Gene3D" id="1.10.510.10">
    <property type="entry name" value="Transferase(Phosphotransferase) domain 1"/>
    <property type="match status" value="1"/>
</dbReference>
<reference evidence="2" key="1">
    <citation type="journal article" date="2020" name="Stud. Mycol.">
        <title>101 Dothideomycetes genomes: a test case for predicting lifestyles and emergence of pathogens.</title>
        <authorList>
            <person name="Haridas S."/>
            <person name="Albert R."/>
            <person name="Binder M."/>
            <person name="Bloem J."/>
            <person name="Labutti K."/>
            <person name="Salamov A."/>
            <person name="Andreopoulos B."/>
            <person name="Baker S."/>
            <person name="Barry K."/>
            <person name="Bills G."/>
            <person name="Bluhm B."/>
            <person name="Cannon C."/>
            <person name="Castanera R."/>
            <person name="Culley D."/>
            <person name="Daum C."/>
            <person name="Ezra D."/>
            <person name="Gonzalez J."/>
            <person name="Henrissat B."/>
            <person name="Kuo A."/>
            <person name="Liang C."/>
            <person name="Lipzen A."/>
            <person name="Lutzoni F."/>
            <person name="Magnuson J."/>
            <person name="Mondo S."/>
            <person name="Nolan M."/>
            <person name="Ohm R."/>
            <person name="Pangilinan J."/>
            <person name="Park H.-J."/>
            <person name="Ramirez L."/>
            <person name="Alfaro M."/>
            <person name="Sun H."/>
            <person name="Tritt A."/>
            <person name="Yoshinaga Y."/>
            <person name="Zwiers L.-H."/>
            <person name="Turgeon B."/>
            <person name="Goodwin S."/>
            <person name="Spatafora J."/>
            <person name="Crous P."/>
            <person name="Grigoriev I."/>
        </authorList>
    </citation>
    <scope>NUCLEOTIDE SEQUENCE</scope>
    <source>
        <strain evidence="2">ATCC 16933</strain>
    </source>
</reference>
<dbReference type="Pfam" id="PF00069">
    <property type="entry name" value="Pkinase"/>
    <property type="match status" value="1"/>
</dbReference>
<dbReference type="AlphaFoldDB" id="A0A6A6PCY8"/>
<evidence type="ECO:0000313" key="2">
    <source>
        <dbReference type="EMBL" id="KAF2461818.1"/>
    </source>
</evidence>
<dbReference type="InterPro" id="IPR011009">
    <property type="entry name" value="Kinase-like_dom_sf"/>
</dbReference>
<dbReference type="SUPFAM" id="SSF56112">
    <property type="entry name" value="Protein kinase-like (PK-like)"/>
    <property type="match status" value="1"/>
</dbReference>
<dbReference type="PROSITE" id="PS50011">
    <property type="entry name" value="PROTEIN_KINASE_DOM"/>
    <property type="match status" value="1"/>
</dbReference>
<accession>A0A6A6PCY8</accession>